<dbReference type="AlphaFoldDB" id="A0A9X1X4F4"/>
<proteinExistence type="predicted"/>
<organism evidence="1 2">
    <name type="scientific">Mucilaginibacter straminoryzae</name>
    <dbReference type="NCBI Taxonomy" id="2932774"/>
    <lineage>
        <taxon>Bacteria</taxon>
        <taxon>Pseudomonadati</taxon>
        <taxon>Bacteroidota</taxon>
        <taxon>Sphingobacteriia</taxon>
        <taxon>Sphingobacteriales</taxon>
        <taxon>Sphingobacteriaceae</taxon>
        <taxon>Mucilaginibacter</taxon>
    </lineage>
</organism>
<comment type="caution">
    <text evidence="1">The sequence shown here is derived from an EMBL/GenBank/DDBJ whole genome shotgun (WGS) entry which is preliminary data.</text>
</comment>
<accession>A0A9X1X4F4</accession>
<keyword evidence="2" id="KW-1185">Reference proteome</keyword>
<dbReference type="RefSeq" id="WP_245131226.1">
    <property type="nucleotide sequence ID" value="NZ_JALJEJ010000007.1"/>
</dbReference>
<reference evidence="1" key="1">
    <citation type="submission" date="2022-04" db="EMBL/GenBank/DDBJ databases">
        <title>Mucilaginibacter sp. RS28 isolated from freshwater.</title>
        <authorList>
            <person name="Ko S.-R."/>
        </authorList>
    </citation>
    <scope>NUCLEOTIDE SEQUENCE</scope>
    <source>
        <strain evidence="1">RS28</strain>
    </source>
</reference>
<dbReference type="InterPro" id="IPR029044">
    <property type="entry name" value="Nucleotide-diphossugar_trans"/>
</dbReference>
<sequence>MNYIATWLCADEKGEESIFPQTGQKSSSQSHQNIYWRCLILFYATSKRFNKAEKHLLFTNVKTLPTVDGRDVQTTLDDLGVEVIFTDFKYKTPKGYFGMFQNQFYEFSILEYIATNYTEDEDNFLIVDSDCIFIRPAQALFSEARKQGFLSFEDDCTEDLVIHGLSRKDMGKLYADLLGREVNEVPGYHLGEFFLASLKNVKTIFNSFLELWPELLRRYEAGLPKFNEEAHTLSYIYYKNGFIASPKRNLMKRIWTNPVFYRNVDPADNALVLWHLPSEKTFGLADLYQVLIRKSPNYGLGLSNNKYQKLVEEKLCIPHLPLAKKIKYYLLSYYRALRKRIKKFKLANSFKLAYE</sequence>
<gene>
    <name evidence="1" type="ORF">MUY27_15010</name>
</gene>
<dbReference type="Proteomes" id="UP001139450">
    <property type="component" value="Unassembled WGS sequence"/>
</dbReference>
<name>A0A9X1X4F4_9SPHI</name>
<dbReference type="EMBL" id="JALJEJ010000007">
    <property type="protein sequence ID" value="MCJ8211027.1"/>
    <property type="molecule type" value="Genomic_DNA"/>
</dbReference>
<dbReference type="SUPFAM" id="SSF53448">
    <property type="entry name" value="Nucleotide-diphospho-sugar transferases"/>
    <property type="match status" value="1"/>
</dbReference>
<evidence type="ECO:0000313" key="1">
    <source>
        <dbReference type="EMBL" id="MCJ8211027.1"/>
    </source>
</evidence>
<evidence type="ECO:0000313" key="2">
    <source>
        <dbReference type="Proteomes" id="UP001139450"/>
    </source>
</evidence>
<protein>
    <submittedName>
        <fullName evidence="1">Uncharacterized protein</fullName>
    </submittedName>
</protein>